<reference evidence="1 2" key="1">
    <citation type="submission" date="2015-05" db="EMBL/GenBank/DDBJ databases">
        <title>Genome sequencing and analysis of members of genus Stenotrophomonas.</title>
        <authorList>
            <person name="Patil P.P."/>
            <person name="Midha S."/>
            <person name="Patil P.B."/>
        </authorList>
    </citation>
    <scope>NUCLEOTIDE SEQUENCE [LARGE SCALE GENOMIC DNA]</scope>
    <source>
        <strain evidence="1 2">DSM 24757</strain>
    </source>
</reference>
<dbReference type="OrthoDB" id="8537582at2"/>
<evidence type="ECO:0000313" key="1">
    <source>
        <dbReference type="EMBL" id="KRG77784.1"/>
    </source>
</evidence>
<name>A0A0R0DJP7_9GAMM</name>
<accession>A0A0R0DJP7</accession>
<protein>
    <submittedName>
        <fullName evidence="1">Uncharacterized protein</fullName>
    </submittedName>
</protein>
<sequence length="109" mass="12316">MAISLECLNLIIPVARIGRVWPGGFAAFWHAHGRQPRLWHDGRLLRDGALHLEQLQLQLAWWQQRGIGLAAGPAHSQDLCVVDSQRGLISSPCDWLELDMGHARARLRR</sequence>
<gene>
    <name evidence="1" type="ORF">ABB30_06715</name>
</gene>
<organism evidence="1 2">
    <name type="scientific">Stenotrophomonas ginsengisoli</name>
    <dbReference type="NCBI Taxonomy" id="336566"/>
    <lineage>
        <taxon>Bacteria</taxon>
        <taxon>Pseudomonadati</taxon>
        <taxon>Pseudomonadota</taxon>
        <taxon>Gammaproteobacteria</taxon>
        <taxon>Lysobacterales</taxon>
        <taxon>Lysobacteraceae</taxon>
        <taxon>Stenotrophomonas</taxon>
    </lineage>
</organism>
<keyword evidence="2" id="KW-1185">Reference proteome</keyword>
<dbReference type="Proteomes" id="UP000050956">
    <property type="component" value="Unassembled WGS sequence"/>
</dbReference>
<dbReference type="AlphaFoldDB" id="A0A0R0DJP7"/>
<dbReference type="EMBL" id="LDJM01000016">
    <property type="protein sequence ID" value="KRG77784.1"/>
    <property type="molecule type" value="Genomic_DNA"/>
</dbReference>
<dbReference type="STRING" id="336566.ABB30_06715"/>
<proteinExistence type="predicted"/>
<dbReference type="RefSeq" id="WP_057637542.1">
    <property type="nucleotide sequence ID" value="NZ_LDJM01000016.1"/>
</dbReference>
<dbReference type="PATRIC" id="fig|336566.3.peg.691"/>
<comment type="caution">
    <text evidence="1">The sequence shown here is derived from an EMBL/GenBank/DDBJ whole genome shotgun (WGS) entry which is preliminary data.</text>
</comment>
<evidence type="ECO:0000313" key="2">
    <source>
        <dbReference type="Proteomes" id="UP000050956"/>
    </source>
</evidence>